<organism evidence="1 2">
    <name type="scientific">Scopulibacillus darangshiensis</name>
    <dbReference type="NCBI Taxonomy" id="442528"/>
    <lineage>
        <taxon>Bacteria</taxon>
        <taxon>Bacillati</taxon>
        <taxon>Bacillota</taxon>
        <taxon>Bacilli</taxon>
        <taxon>Bacillales</taxon>
        <taxon>Sporolactobacillaceae</taxon>
        <taxon>Scopulibacillus</taxon>
    </lineage>
</organism>
<dbReference type="RefSeq" id="WP_132746477.1">
    <property type="nucleotide sequence ID" value="NZ_SLXK01000017.1"/>
</dbReference>
<proteinExistence type="predicted"/>
<evidence type="ECO:0000313" key="2">
    <source>
        <dbReference type="Proteomes" id="UP000295416"/>
    </source>
</evidence>
<gene>
    <name evidence="1" type="ORF">EV207_11741</name>
</gene>
<comment type="caution">
    <text evidence="1">The sequence shown here is derived from an EMBL/GenBank/DDBJ whole genome shotgun (WGS) entry which is preliminary data.</text>
</comment>
<evidence type="ECO:0008006" key="3">
    <source>
        <dbReference type="Google" id="ProtNLM"/>
    </source>
</evidence>
<name>A0A4R2P1K3_9BACL</name>
<accession>A0A4R2P1K3</accession>
<dbReference type="OrthoDB" id="2961241at2"/>
<dbReference type="EMBL" id="SLXK01000017">
    <property type="protein sequence ID" value="TCP27814.1"/>
    <property type="molecule type" value="Genomic_DNA"/>
</dbReference>
<dbReference type="AlphaFoldDB" id="A0A4R2P1K3"/>
<keyword evidence="2" id="KW-1185">Reference proteome</keyword>
<dbReference type="Proteomes" id="UP000295416">
    <property type="component" value="Unassembled WGS sequence"/>
</dbReference>
<reference evidence="1 2" key="1">
    <citation type="submission" date="2019-03" db="EMBL/GenBank/DDBJ databases">
        <title>Genomic Encyclopedia of Type Strains, Phase IV (KMG-IV): sequencing the most valuable type-strain genomes for metagenomic binning, comparative biology and taxonomic classification.</title>
        <authorList>
            <person name="Goeker M."/>
        </authorList>
    </citation>
    <scope>NUCLEOTIDE SEQUENCE [LARGE SCALE GENOMIC DNA]</scope>
    <source>
        <strain evidence="1 2">DSM 19377</strain>
    </source>
</reference>
<sequence>MRVSFPETLDLCEKILEGRKLGGNTKDRAAACTWAEFCGLDGLSVLSSDLPTIEDEDLPNIKRCEDKECIVLNANHCSSVIYVTVMSDFAQIALKEKKTLFVKGRASHLLLHSLRLLGLKGKSCCMGYRMDKTLVIGVIRSGEAVPSIYKLSLNEGFCTAALDYLGIKNLEKPIFLKQIKKCDEFTDFIEPYSYEVIKAEFLKQQMENSLKNGKAINDDLWQRLKAYASVVLIESSDQSRLQGAGEGN</sequence>
<protein>
    <recommendedName>
        <fullName evidence="3">DUF3726 domain-containing protein</fullName>
    </recommendedName>
</protein>
<evidence type="ECO:0000313" key="1">
    <source>
        <dbReference type="EMBL" id="TCP27814.1"/>
    </source>
</evidence>